<gene>
    <name evidence="1" type="ORF">M9H77_19475</name>
</gene>
<reference evidence="2" key="1">
    <citation type="journal article" date="2023" name="Nat. Plants">
        <title>Single-cell RNA sequencing provides a high-resolution roadmap for understanding the multicellular compartmentation of specialized metabolism.</title>
        <authorList>
            <person name="Sun S."/>
            <person name="Shen X."/>
            <person name="Li Y."/>
            <person name="Li Y."/>
            <person name="Wang S."/>
            <person name="Li R."/>
            <person name="Zhang H."/>
            <person name="Shen G."/>
            <person name="Guo B."/>
            <person name="Wei J."/>
            <person name="Xu J."/>
            <person name="St-Pierre B."/>
            <person name="Chen S."/>
            <person name="Sun C."/>
        </authorList>
    </citation>
    <scope>NUCLEOTIDE SEQUENCE [LARGE SCALE GENOMIC DNA]</scope>
</reference>
<evidence type="ECO:0000313" key="2">
    <source>
        <dbReference type="Proteomes" id="UP001060085"/>
    </source>
</evidence>
<name>A0ACC0BAI5_CATRO</name>
<comment type="caution">
    <text evidence="1">The sequence shown here is derived from an EMBL/GenBank/DDBJ whole genome shotgun (WGS) entry which is preliminary data.</text>
</comment>
<keyword evidence="2" id="KW-1185">Reference proteome</keyword>
<dbReference type="Proteomes" id="UP001060085">
    <property type="component" value="Linkage Group LG04"/>
</dbReference>
<protein>
    <submittedName>
        <fullName evidence="1">Uncharacterized protein</fullName>
    </submittedName>
</protein>
<proteinExistence type="predicted"/>
<accession>A0ACC0BAI5</accession>
<dbReference type="EMBL" id="CM044704">
    <property type="protein sequence ID" value="KAI5669622.1"/>
    <property type="molecule type" value="Genomic_DNA"/>
</dbReference>
<sequence length="141" mass="16100">MQGRNTIEEVLCLSVQRGYTVFYRNCDESNVLNDIVVAHPTSIQMMRTWSYVLIIDTTYNMALLGAIEMALADKNFTVATAFMQNEQGTTYRWVLEQIKQLHFASVVSIGHEEDLNPLAHKFVRVWTSKVLHFGVDTTKPS</sequence>
<organism evidence="1 2">
    <name type="scientific">Catharanthus roseus</name>
    <name type="common">Madagascar periwinkle</name>
    <name type="synonym">Vinca rosea</name>
    <dbReference type="NCBI Taxonomy" id="4058"/>
    <lineage>
        <taxon>Eukaryota</taxon>
        <taxon>Viridiplantae</taxon>
        <taxon>Streptophyta</taxon>
        <taxon>Embryophyta</taxon>
        <taxon>Tracheophyta</taxon>
        <taxon>Spermatophyta</taxon>
        <taxon>Magnoliopsida</taxon>
        <taxon>eudicotyledons</taxon>
        <taxon>Gunneridae</taxon>
        <taxon>Pentapetalae</taxon>
        <taxon>asterids</taxon>
        <taxon>lamiids</taxon>
        <taxon>Gentianales</taxon>
        <taxon>Apocynaceae</taxon>
        <taxon>Rauvolfioideae</taxon>
        <taxon>Vinceae</taxon>
        <taxon>Catharanthinae</taxon>
        <taxon>Catharanthus</taxon>
    </lineage>
</organism>
<evidence type="ECO:0000313" key="1">
    <source>
        <dbReference type="EMBL" id="KAI5669622.1"/>
    </source>
</evidence>